<dbReference type="RefSeq" id="WP_011981406.1">
    <property type="nucleotide sequence ID" value="NC_009664.2"/>
</dbReference>
<dbReference type="MEROPS" id="S12.003"/>
<dbReference type="PANTHER" id="PTHR46825">
    <property type="entry name" value="D-ALANYL-D-ALANINE-CARBOXYPEPTIDASE/ENDOPEPTIDASE AMPH"/>
    <property type="match status" value="1"/>
</dbReference>
<dbReference type="Proteomes" id="UP000001116">
    <property type="component" value="Chromosome"/>
</dbReference>
<dbReference type="Gene3D" id="3.40.710.10">
    <property type="entry name" value="DD-peptidase/beta-lactamase superfamily"/>
    <property type="match status" value="1"/>
</dbReference>
<dbReference type="GO" id="GO:0009002">
    <property type="term" value="F:serine-type D-Ala-D-Ala carboxypeptidase activity"/>
    <property type="evidence" value="ECO:0007669"/>
    <property type="project" value="UniProtKB-EC"/>
</dbReference>
<feature type="region of interest" description="Disordered" evidence="1">
    <location>
        <begin position="257"/>
        <end position="283"/>
    </location>
</feature>
<keyword evidence="3" id="KW-0645">Protease</keyword>
<proteinExistence type="predicted"/>
<dbReference type="InterPro" id="IPR001466">
    <property type="entry name" value="Beta-lactam-related"/>
</dbReference>
<dbReference type="STRING" id="266940.Krad_1969"/>
<dbReference type="OrthoDB" id="5177574at2"/>
<protein>
    <submittedName>
        <fullName evidence="3">Serine-type D-Ala-D-Ala carboxypeptidase</fullName>
        <ecNumber evidence="3">3.4.16.4</ecNumber>
    </submittedName>
</protein>
<dbReference type="EMBL" id="CP000750">
    <property type="protein sequence ID" value="ABS03455.1"/>
    <property type="molecule type" value="Genomic_DNA"/>
</dbReference>
<name>A6W9G6_KINRD</name>
<reference evidence="4" key="1">
    <citation type="journal article" date="2008" name="PLoS ONE">
        <title>Survival in nuclear waste, extreme resistance, and potential applications gleaned from the genome sequence of Kineococcus radiotolerans SRS30216.</title>
        <authorList>
            <person name="Bagwell C.E."/>
            <person name="Bhat S."/>
            <person name="Hawkins G.M."/>
            <person name="Smith B.W."/>
            <person name="Biswas T."/>
            <person name="Hoover T.R."/>
            <person name="Saunders E."/>
            <person name="Han C.S."/>
            <person name="Tsodikov O.V."/>
            <person name="Shimkets L.J."/>
        </authorList>
    </citation>
    <scope>NUCLEOTIDE SEQUENCE [LARGE SCALE GENOMIC DNA]</scope>
    <source>
        <strain evidence="4">ATCC BAA-149 / DSM 14245 / SRS30216</strain>
    </source>
</reference>
<dbReference type="PROSITE" id="PS51318">
    <property type="entry name" value="TAT"/>
    <property type="match status" value="1"/>
</dbReference>
<organism evidence="3 4">
    <name type="scientific">Kineococcus radiotolerans (strain ATCC BAA-149 / DSM 14245 / SRS30216)</name>
    <dbReference type="NCBI Taxonomy" id="266940"/>
    <lineage>
        <taxon>Bacteria</taxon>
        <taxon>Bacillati</taxon>
        <taxon>Actinomycetota</taxon>
        <taxon>Actinomycetes</taxon>
        <taxon>Kineosporiales</taxon>
        <taxon>Kineosporiaceae</taxon>
        <taxon>Kineococcus</taxon>
    </lineage>
</organism>
<evidence type="ECO:0000313" key="4">
    <source>
        <dbReference type="Proteomes" id="UP000001116"/>
    </source>
</evidence>
<evidence type="ECO:0000259" key="2">
    <source>
        <dbReference type="Pfam" id="PF00144"/>
    </source>
</evidence>
<feature type="region of interest" description="Disordered" evidence="1">
    <location>
        <begin position="1"/>
        <end position="31"/>
    </location>
</feature>
<dbReference type="InterPro" id="IPR012338">
    <property type="entry name" value="Beta-lactam/transpept-like"/>
</dbReference>
<feature type="domain" description="Beta-lactamase-related" evidence="2">
    <location>
        <begin position="65"/>
        <end position="387"/>
    </location>
</feature>
<evidence type="ECO:0000313" key="3">
    <source>
        <dbReference type="EMBL" id="ABS03455.1"/>
    </source>
</evidence>
<gene>
    <name evidence="3" type="ordered locus">Krad_1969</name>
</gene>
<evidence type="ECO:0000256" key="1">
    <source>
        <dbReference type="SAM" id="MobiDB-lite"/>
    </source>
</evidence>
<dbReference type="AlphaFoldDB" id="A6W9G6"/>
<dbReference type="InterPro" id="IPR006311">
    <property type="entry name" value="TAT_signal"/>
</dbReference>
<dbReference type="PANTHER" id="PTHR46825:SF7">
    <property type="entry name" value="D-ALANYL-D-ALANINE CARBOXYPEPTIDASE"/>
    <property type="match status" value="1"/>
</dbReference>
<keyword evidence="3" id="KW-0121">Carboxypeptidase</keyword>
<dbReference type="HOGENOM" id="CLU_020027_2_3_11"/>
<keyword evidence="3" id="KW-0378">Hydrolase</keyword>
<dbReference type="SUPFAM" id="SSF56601">
    <property type="entry name" value="beta-lactamase/transpeptidase-like"/>
    <property type="match status" value="1"/>
</dbReference>
<dbReference type="eggNOG" id="COG1680">
    <property type="taxonomic scope" value="Bacteria"/>
</dbReference>
<dbReference type="InterPro" id="IPR050491">
    <property type="entry name" value="AmpC-like"/>
</dbReference>
<dbReference type="EC" id="3.4.16.4" evidence="3"/>
<sequence>MPDLTPSSAVPRALPVDGPPANRPGRTAPVTSRRTALAGLATLAAAGGTGAAAANPRGTAAPAVVRRAAQRLVRDDGFPGVLGALTSPGRRVQRFTAGVGDLSTGAPVPAGGRVRVGSTTKTFTALTVLQLVDEERVQLDAPVETYLPGLVRGQGIDGRAVTVRQLLQHTSGLPEYTTAFAAGGFFAVRDLYTDPRDLLDLALQQPAADAPGARWQYCNTNYVLAGLLIQKVTGRPYPEEVTRRVIDRLGLRDTSFPAPGERGIAGKHPRGYHADAPGAPQRDLTELDPSWAWAAGGLVSTPGDLNRFFLALLGGRLLSPEQLRQMRTTVEAPGTWESARYGLGLFSTPLSDGRLYWGHGGDIPGFETRGGATDDGYEVSVAVTALPAAVPEPEKAAADVLTLVDTAFTASPHA</sequence>
<dbReference type="KEGG" id="kra:Krad_1969"/>
<dbReference type="Pfam" id="PF00144">
    <property type="entry name" value="Beta-lactamase"/>
    <property type="match status" value="1"/>
</dbReference>
<accession>A6W9G6</accession>
<keyword evidence="4" id="KW-1185">Reference proteome</keyword>